<sequence length="281" mass="31895">MATALTRTETGGSMFAALQGSERGAWAHSPLFRWMAENFEAMSRAVMGKKVRWQKLCEAAAADGLTNRNGQLPKPETLRTTWYRVRKTMRAMQEVQEKAEAEAAAKKASRLSEAKASRDKEADTGGDLRLRMEQADRAERYATGMREEVRDAHVRAAAQRQERANQQAATAPEREIEPSDPSEFITQDLPVVKGVSNRAYLPVDPKLPPVREGEINRITGNAWIYGDDLPGYPSKRNYEYEKEWLRDVGLLLRHRHPTNLTMTREEKFVMRSAKSCIPNLY</sequence>
<evidence type="ECO:0000256" key="1">
    <source>
        <dbReference type="SAM" id="MobiDB-lite"/>
    </source>
</evidence>
<feature type="region of interest" description="Disordered" evidence="1">
    <location>
        <begin position="154"/>
        <end position="181"/>
    </location>
</feature>
<feature type="region of interest" description="Disordered" evidence="1">
    <location>
        <begin position="104"/>
        <end position="129"/>
    </location>
</feature>
<reference evidence="3" key="1">
    <citation type="submission" date="2020-04" db="EMBL/GenBank/DDBJ databases">
        <title>Description of novel Gluconacetobacter.</title>
        <authorList>
            <person name="Sombolestani A."/>
        </authorList>
    </citation>
    <scope>NUCLEOTIDE SEQUENCE [LARGE SCALE GENOMIC DNA]</scope>
    <source>
        <strain evidence="3">R-71646</strain>
    </source>
</reference>
<proteinExistence type="predicted"/>
<comment type="caution">
    <text evidence="2">The sequence shown here is derived from an EMBL/GenBank/DDBJ whole genome shotgun (WGS) entry which is preliminary data.</text>
</comment>
<keyword evidence="3" id="KW-1185">Reference proteome</keyword>
<gene>
    <name evidence="2" type="ORF">HKD31_14725</name>
</gene>
<organism evidence="2 3">
    <name type="scientific">Gluconobacter potus</name>
    <dbReference type="NCBI Taxonomy" id="2724927"/>
    <lineage>
        <taxon>Bacteria</taxon>
        <taxon>Pseudomonadati</taxon>
        <taxon>Pseudomonadota</taxon>
        <taxon>Alphaproteobacteria</taxon>
        <taxon>Acetobacterales</taxon>
        <taxon>Acetobacteraceae</taxon>
        <taxon>Gluconobacter</taxon>
    </lineage>
</organism>
<protein>
    <submittedName>
        <fullName evidence="2">Uncharacterized protein</fullName>
    </submittedName>
</protein>
<accession>A0ABR9YQB2</accession>
<evidence type="ECO:0000313" key="3">
    <source>
        <dbReference type="Proteomes" id="UP000644588"/>
    </source>
</evidence>
<evidence type="ECO:0000313" key="2">
    <source>
        <dbReference type="EMBL" id="MBF0883971.1"/>
    </source>
</evidence>
<name>A0ABR9YQB2_9PROT</name>
<dbReference type="Proteomes" id="UP000644588">
    <property type="component" value="Unassembled WGS sequence"/>
</dbReference>
<dbReference type="EMBL" id="JABCQF010000018">
    <property type="protein sequence ID" value="MBF0883971.1"/>
    <property type="molecule type" value="Genomic_DNA"/>
</dbReference>
<reference evidence="2 3" key="2">
    <citation type="submission" date="2020-11" db="EMBL/GenBank/DDBJ databases">
        <title>Description of novel Gluconobacter species.</title>
        <authorList>
            <person name="Cleenwerck I."/>
            <person name="Cnockaert M."/>
            <person name="Borremans W."/>
            <person name="Wieme A.D."/>
            <person name="De Vuyst L."/>
            <person name="Vandamme P."/>
        </authorList>
    </citation>
    <scope>NUCLEOTIDE SEQUENCE [LARGE SCALE GENOMIC DNA]</scope>
    <source>
        <strain evidence="2 3">R-71646</strain>
    </source>
</reference>
<feature type="compositionally biased region" description="Low complexity" evidence="1">
    <location>
        <begin position="155"/>
        <end position="171"/>
    </location>
</feature>
<dbReference type="RefSeq" id="WP_194265597.1">
    <property type="nucleotide sequence ID" value="NZ_JABCQF010000018.1"/>
</dbReference>